<dbReference type="RefSeq" id="WP_066787414.1">
    <property type="nucleotide sequence ID" value="NZ_LWQS01000053.1"/>
</dbReference>
<keyword evidence="2" id="KW-0732">Signal</keyword>
<feature type="signal peptide" evidence="2">
    <location>
        <begin position="1"/>
        <end position="22"/>
    </location>
</feature>
<gene>
    <name evidence="3" type="ORF">A6A03_14330</name>
</gene>
<evidence type="ECO:0000313" key="4">
    <source>
        <dbReference type="Proteomes" id="UP000078287"/>
    </source>
</evidence>
<evidence type="ECO:0000256" key="2">
    <source>
        <dbReference type="SAM" id="SignalP"/>
    </source>
</evidence>
<dbReference type="OrthoDB" id="166617at2"/>
<dbReference type="STRING" id="1707952.A6A03_14330"/>
<dbReference type="Proteomes" id="UP000078287">
    <property type="component" value="Unassembled WGS sequence"/>
</dbReference>
<evidence type="ECO:0008006" key="5">
    <source>
        <dbReference type="Google" id="ProtNLM"/>
    </source>
</evidence>
<comment type="caution">
    <text evidence="3">The sequence shown here is derived from an EMBL/GenBank/DDBJ whole genome shotgun (WGS) entry which is preliminary data.</text>
</comment>
<feature type="chain" id="PRO_5008091844" description="CcmD family protein" evidence="2">
    <location>
        <begin position="23"/>
        <end position="101"/>
    </location>
</feature>
<evidence type="ECO:0000256" key="1">
    <source>
        <dbReference type="SAM" id="Phobius"/>
    </source>
</evidence>
<name>A0A178MBK8_9CHLR</name>
<keyword evidence="4" id="KW-1185">Reference proteome</keyword>
<proteinExistence type="predicted"/>
<sequence>MHNRTFLSHVLLVTLLATIALAAPPSSAAMSTFSTPAATLPITTNAITPRTTQEPEESLISALLGRYATWLMLVMCSSMLALVGAAAIVARMRRIAGDDDD</sequence>
<accession>A0A178MBK8</accession>
<feature type="transmembrane region" description="Helical" evidence="1">
    <location>
        <begin position="67"/>
        <end position="90"/>
    </location>
</feature>
<organism evidence="3 4">
    <name type="scientific">Chloroflexus islandicus</name>
    <dbReference type="NCBI Taxonomy" id="1707952"/>
    <lineage>
        <taxon>Bacteria</taxon>
        <taxon>Bacillati</taxon>
        <taxon>Chloroflexota</taxon>
        <taxon>Chloroflexia</taxon>
        <taxon>Chloroflexales</taxon>
        <taxon>Chloroflexineae</taxon>
        <taxon>Chloroflexaceae</taxon>
        <taxon>Chloroflexus</taxon>
    </lineage>
</organism>
<keyword evidence="1" id="KW-0472">Membrane</keyword>
<reference evidence="3 4" key="1">
    <citation type="submission" date="2016-04" db="EMBL/GenBank/DDBJ databases">
        <title>Chloroflexus islandicus sp. nov., a thermophilic filamentous anoxygenic phototrophic bacterium from geyser Strokkur (Iceland).</title>
        <authorList>
            <person name="Gaisin V.A."/>
            <person name="Kalashnikov A.M."/>
            <person name="Sukhacheva M.V."/>
            <person name="Grouzdev D.S."/>
            <person name="Ivanov T.M."/>
            <person name="Kuznetsov B."/>
            <person name="Gorlenko V.M."/>
        </authorList>
    </citation>
    <scope>NUCLEOTIDE SEQUENCE [LARGE SCALE GENOMIC DNA]</scope>
    <source>
        <strain evidence="4">isl-2</strain>
    </source>
</reference>
<evidence type="ECO:0000313" key="3">
    <source>
        <dbReference type="EMBL" id="OAN45537.1"/>
    </source>
</evidence>
<dbReference type="EMBL" id="LWQS01000053">
    <property type="protein sequence ID" value="OAN45537.1"/>
    <property type="molecule type" value="Genomic_DNA"/>
</dbReference>
<dbReference type="AlphaFoldDB" id="A0A178MBK8"/>
<keyword evidence="1" id="KW-1133">Transmembrane helix</keyword>
<keyword evidence="1" id="KW-0812">Transmembrane</keyword>
<protein>
    <recommendedName>
        <fullName evidence="5">CcmD family protein</fullName>
    </recommendedName>
</protein>